<sequence length="381" mass="40747">MGQPLEGIKVIDLSRILAGPLCTMTLGDFGAQVLKVESPAGDETRGWIPPVTAHGVSTYYWSVNRNKESIIADFTNADHLTRLQELIQDADVLVENFRPGVLSKFGMDYESLKRQNPRLIYCSISGFGEQQGAELPGFDLLVQAVGGLMSITGEPEGTPSKVGVALVDVLAAQNAVAGILLALRERESSGQGQRVSINLLSSVLAGMTNQTSSTLATGQSPARMGNAHPSIAPYETFRASDGVVAIAVGNDRQFSALCHQLGAPALADDPRFLTNADRVAHRVELKILIENVTTQRSAATWAEQLMSAGVPAGKVNTIAEALQFAQDLGLEPVAEMKDPETGEPTTHIASPIGLSRTAAQYRTPPPAHGQHQELFELKTYR</sequence>
<evidence type="ECO:0000313" key="3">
    <source>
        <dbReference type="Proteomes" id="UP001486888"/>
    </source>
</evidence>
<dbReference type="Gene3D" id="3.40.50.10540">
    <property type="entry name" value="Crotonobetainyl-coa:carnitine coa-transferase, domain 1"/>
    <property type="match status" value="1"/>
</dbReference>
<dbReference type="EC" id="2.8.3.-" evidence="2"/>
<dbReference type="KEGG" id="gey:QMQ05_02970"/>
<protein>
    <submittedName>
        <fullName evidence="2">CoA transferase</fullName>
        <ecNumber evidence="2">2.8.3.-</ecNumber>
    </submittedName>
</protein>
<dbReference type="Proteomes" id="UP001486888">
    <property type="component" value="Chromosome"/>
</dbReference>
<dbReference type="InterPro" id="IPR003673">
    <property type="entry name" value="CoA-Trfase_fam_III"/>
</dbReference>
<dbReference type="InterPro" id="IPR050483">
    <property type="entry name" value="CoA-transferase_III_domain"/>
</dbReference>
<evidence type="ECO:0000313" key="2">
    <source>
        <dbReference type="EMBL" id="XAO46511.1"/>
    </source>
</evidence>
<accession>A0AAU6WEV0</accession>
<dbReference type="RefSeq" id="WP_345472869.1">
    <property type="nucleotide sequence ID" value="NZ_CP125942.1"/>
</dbReference>
<dbReference type="Gene3D" id="3.30.1540.10">
    <property type="entry name" value="formyl-coa transferase, domain 3"/>
    <property type="match status" value="1"/>
</dbReference>
<dbReference type="InterPro" id="IPR023606">
    <property type="entry name" value="CoA-Trfase_III_dom_1_sf"/>
</dbReference>
<dbReference type="AlphaFoldDB" id="A0AAU6WEV0"/>
<dbReference type="GO" id="GO:0008410">
    <property type="term" value="F:CoA-transferase activity"/>
    <property type="evidence" value="ECO:0007669"/>
    <property type="project" value="TreeGrafter"/>
</dbReference>
<dbReference type="InterPro" id="IPR044855">
    <property type="entry name" value="CoA-Trfase_III_dom3_sf"/>
</dbReference>
<gene>
    <name evidence="2" type="ORF">QMQ05_02970</name>
</gene>
<dbReference type="PANTHER" id="PTHR48207:SF3">
    <property type="entry name" value="SUCCINATE--HYDROXYMETHYLGLUTARATE COA-TRANSFERASE"/>
    <property type="match status" value="1"/>
</dbReference>
<dbReference type="Pfam" id="PF02515">
    <property type="entry name" value="CoA_transf_3"/>
    <property type="match status" value="1"/>
</dbReference>
<keyword evidence="3" id="KW-1185">Reference proteome</keyword>
<keyword evidence="1 2" id="KW-0808">Transferase</keyword>
<proteinExistence type="predicted"/>
<evidence type="ECO:0000256" key="1">
    <source>
        <dbReference type="ARBA" id="ARBA00022679"/>
    </source>
</evidence>
<dbReference type="SUPFAM" id="SSF89796">
    <property type="entry name" value="CoA-transferase family III (CaiB/BaiF)"/>
    <property type="match status" value="1"/>
</dbReference>
<organism evidence="2 3">
    <name type="scientific">Glutamicibacter ectropisis</name>
    <dbReference type="NCBI Taxonomy" id="3046593"/>
    <lineage>
        <taxon>Bacteria</taxon>
        <taxon>Bacillati</taxon>
        <taxon>Actinomycetota</taxon>
        <taxon>Actinomycetes</taxon>
        <taxon>Micrococcales</taxon>
        <taxon>Micrococcaceae</taxon>
        <taxon>Glutamicibacter</taxon>
    </lineage>
</organism>
<dbReference type="EMBL" id="CP125942">
    <property type="protein sequence ID" value="XAO46511.1"/>
    <property type="molecule type" value="Genomic_DNA"/>
</dbReference>
<name>A0AAU6WEV0_9MICC</name>
<dbReference type="PANTHER" id="PTHR48207">
    <property type="entry name" value="SUCCINATE--HYDROXYMETHYLGLUTARATE COA-TRANSFERASE"/>
    <property type="match status" value="1"/>
</dbReference>
<reference evidence="2 3" key="1">
    <citation type="submission" date="2023-05" db="EMBL/GenBank/DDBJ databases">
        <title>Glutamicibacter sp. B1, complete genome.</title>
        <authorList>
            <person name="Long Y.H."/>
            <person name="Fang T."/>
            <person name="Li X.Y."/>
        </authorList>
    </citation>
    <scope>NUCLEOTIDE SEQUENCE [LARGE SCALE GENOMIC DNA]</scope>
    <source>
        <strain evidence="2 3">B1</strain>
    </source>
</reference>